<dbReference type="InterPro" id="IPR036271">
    <property type="entry name" value="Tet_transcr_reg_TetR-rel_C_sf"/>
</dbReference>
<evidence type="ECO:0000256" key="3">
    <source>
        <dbReference type="SAM" id="Phobius"/>
    </source>
</evidence>
<comment type="caution">
    <text evidence="5">The sequence shown here is derived from an EMBL/GenBank/DDBJ whole genome shotgun (WGS) entry which is preliminary data.</text>
</comment>
<dbReference type="Proteomes" id="UP000243525">
    <property type="component" value="Unassembled WGS sequence"/>
</dbReference>
<evidence type="ECO:0000259" key="4">
    <source>
        <dbReference type="PROSITE" id="PS50977"/>
    </source>
</evidence>
<evidence type="ECO:0000256" key="1">
    <source>
        <dbReference type="ARBA" id="ARBA00023125"/>
    </source>
</evidence>
<organism evidence="5 6">
    <name type="scientific">Mangrovibacterium marinum</name>
    <dbReference type="NCBI Taxonomy" id="1639118"/>
    <lineage>
        <taxon>Bacteria</taxon>
        <taxon>Pseudomonadati</taxon>
        <taxon>Bacteroidota</taxon>
        <taxon>Bacteroidia</taxon>
        <taxon>Marinilabiliales</taxon>
        <taxon>Prolixibacteraceae</taxon>
        <taxon>Mangrovibacterium</taxon>
    </lineage>
</organism>
<dbReference type="InterPro" id="IPR050109">
    <property type="entry name" value="HTH-type_TetR-like_transc_reg"/>
</dbReference>
<dbReference type="AlphaFoldDB" id="A0A2T5C4Z7"/>
<reference evidence="5 6" key="1">
    <citation type="submission" date="2018-04" db="EMBL/GenBank/DDBJ databases">
        <title>Genomic Encyclopedia of Archaeal and Bacterial Type Strains, Phase II (KMG-II): from individual species to whole genera.</title>
        <authorList>
            <person name="Goeker M."/>
        </authorList>
    </citation>
    <scope>NUCLEOTIDE SEQUENCE [LARGE SCALE GENOMIC DNA]</scope>
    <source>
        <strain evidence="5 6">DSM 28823</strain>
    </source>
</reference>
<dbReference type="RefSeq" id="WP_107821297.1">
    <property type="nucleotide sequence ID" value="NZ_OY782574.1"/>
</dbReference>
<feature type="transmembrane region" description="Helical" evidence="3">
    <location>
        <begin position="151"/>
        <end position="169"/>
    </location>
</feature>
<dbReference type="EMBL" id="QAAD01000003">
    <property type="protein sequence ID" value="PTN09916.1"/>
    <property type="molecule type" value="Genomic_DNA"/>
</dbReference>
<dbReference type="Gene3D" id="1.10.357.10">
    <property type="entry name" value="Tetracycline Repressor, domain 2"/>
    <property type="match status" value="1"/>
</dbReference>
<keyword evidence="6" id="KW-1185">Reference proteome</keyword>
<dbReference type="InterPro" id="IPR009057">
    <property type="entry name" value="Homeodomain-like_sf"/>
</dbReference>
<dbReference type="GO" id="GO:0003677">
    <property type="term" value="F:DNA binding"/>
    <property type="evidence" value="ECO:0007669"/>
    <property type="project" value="UniProtKB-UniRule"/>
</dbReference>
<dbReference type="PROSITE" id="PS50977">
    <property type="entry name" value="HTH_TETR_2"/>
    <property type="match status" value="1"/>
</dbReference>
<feature type="DNA-binding region" description="H-T-H motif" evidence="2">
    <location>
        <begin position="29"/>
        <end position="48"/>
    </location>
</feature>
<dbReference type="InterPro" id="IPR001647">
    <property type="entry name" value="HTH_TetR"/>
</dbReference>
<dbReference type="PRINTS" id="PR00455">
    <property type="entry name" value="HTHTETR"/>
</dbReference>
<accession>A0A2T5C4Z7</accession>
<keyword evidence="3" id="KW-1133">Transmembrane helix</keyword>
<proteinExistence type="predicted"/>
<dbReference type="PANTHER" id="PTHR30328">
    <property type="entry name" value="TRANSCRIPTIONAL REPRESSOR"/>
    <property type="match status" value="1"/>
</dbReference>
<dbReference type="SUPFAM" id="SSF46689">
    <property type="entry name" value="Homeodomain-like"/>
    <property type="match status" value="1"/>
</dbReference>
<protein>
    <submittedName>
        <fullName evidence="5">TetR family transcriptional regulator</fullName>
    </submittedName>
</protein>
<feature type="domain" description="HTH tetR-type" evidence="4">
    <location>
        <begin position="6"/>
        <end position="66"/>
    </location>
</feature>
<keyword evidence="3" id="KW-0472">Membrane</keyword>
<dbReference type="OrthoDB" id="9789566at2"/>
<dbReference type="PANTHER" id="PTHR30328:SF54">
    <property type="entry name" value="HTH-TYPE TRANSCRIPTIONAL REPRESSOR SCO4008"/>
    <property type="match status" value="1"/>
</dbReference>
<keyword evidence="1 2" id="KW-0238">DNA-binding</keyword>
<name>A0A2T5C4Z7_9BACT</name>
<evidence type="ECO:0000313" key="5">
    <source>
        <dbReference type="EMBL" id="PTN09916.1"/>
    </source>
</evidence>
<gene>
    <name evidence="5" type="ORF">C8N47_103213</name>
</gene>
<evidence type="ECO:0000256" key="2">
    <source>
        <dbReference type="PROSITE-ProRule" id="PRU00335"/>
    </source>
</evidence>
<evidence type="ECO:0000313" key="6">
    <source>
        <dbReference type="Proteomes" id="UP000243525"/>
    </source>
</evidence>
<dbReference type="SUPFAM" id="SSF48498">
    <property type="entry name" value="Tetracyclin repressor-like, C-terminal domain"/>
    <property type="match status" value="1"/>
</dbReference>
<keyword evidence="3" id="KW-0812">Transmembrane</keyword>
<sequence length="203" mass="23260">MEVKKDNTEDKIIDAATDVFVQKGMDGARMQEIADRAGINKALLHYYFRSKEKLFDAIFTKLIGIAFPRIGQIIFSELPFSEKLEQAVGTYLDLLIKYPFLPAFIVKEVNRDATPFFSFIERSGFSVDPIKRMLQEAMDRGEIRPMKPEHLMVNIIALCVFPFAVRPIINHVAFKGDDKALKQFLAERKDEVKSFVLKAIQPE</sequence>
<dbReference type="Pfam" id="PF00440">
    <property type="entry name" value="TetR_N"/>
    <property type="match status" value="1"/>
</dbReference>